<keyword evidence="7" id="KW-0812">Transmembrane</keyword>
<dbReference type="RefSeq" id="WP_378070792.1">
    <property type="nucleotide sequence ID" value="NZ_JBHSBL010000023.1"/>
</dbReference>
<proteinExistence type="predicted"/>
<evidence type="ECO:0000256" key="3">
    <source>
        <dbReference type="ARBA" id="ARBA00022723"/>
    </source>
</evidence>
<feature type="transmembrane region" description="Helical" evidence="7">
    <location>
        <begin position="471"/>
        <end position="489"/>
    </location>
</feature>
<feature type="transmembrane region" description="Helical" evidence="7">
    <location>
        <begin position="320"/>
        <end position="347"/>
    </location>
</feature>
<feature type="transmembrane region" description="Helical" evidence="7">
    <location>
        <begin position="397"/>
        <end position="419"/>
    </location>
</feature>
<feature type="transmembrane region" description="Helical" evidence="7">
    <location>
        <begin position="28"/>
        <end position="48"/>
    </location>
</feature>
<sequence>MTTAPAAHRVRSVLGGATALPSETSVRFAVLVMMVLATTSIIGSRLWLDGLAADSPYQGCAAGLARLGAAPTANGRPSLIFGSYAMCLRPEAAVAVRYALGACVVLVVAAAAVYLLMPHWRIRTRRLRRVSTHAPADLVAHLDGLVQAAGLTRTPVFWGGPGRGADGVAFGTRRRCHVQIDAGLLVRYTDPGRRAEFDAVMLHELAHVRNGDVGHTYLTIAVWRAFVVTILVPYLLLRIGDAAAVVPVLALAAVMYIAYYGILRIRELNADATAATVVEPAVLRRVVAGSRPRILPTHPSVRRRLDALDDPGRLPQAGPLVLAGAGLSVALLQANADGLGVLLLLAATSDLRTMLLLYPWTSLLTHLTTALLISFLAAVVSWRAVLRDRLLPGGSRWAGPAALAAGLTVGVLAGEPLSFFQSGARVSGLFDDAGATGPARLAAIGGLVVLLWLVFAWHRGMAETWLPVLRGGLRPALCTAAVAGGLAWYPGFTSWAGFHDSATAVLAVDWRDYFPAWQGSWHPPGEALLSTGYLPLFFPATIPGVALLLAVPSVVFVRAALRQPGTRSRAGRSAAGGVVAAVVCLAVLIVLADLVHTRGGPAVKENINGAGGFLLLATGGLTAVFAAVAGTAGALVAGAGRLRVPCALLAATVATAVMVVLSPVPFTLAVCGVDNAGLCLPGVSMAAGLTTLLGSVPGLALTGVAAALVTAVLTGRSAALPHPPAGTVTHRPSRAVVAGWTAAVVLLGVPVALGSWYGYHLFTG</sequence>
<evidence type="ECO:0000256" key="6">
    <source>
        <dbReference type="ARBA" id="ARBA00023049"/>
    </source>
</evidence>
<evidence type="ECO:0000256" key="1">
    <source>
        <dbReference type="ARBA" id="ARBA00001947"/>
    </source>
</evidence>
<feature type="transmembrane region" description="Helical" evidence="7">
    <location>
        <begin position="439"/>
        <end position="459"/>
    </location>
</feature>
<dbReference type="GO" id="GO:0008237">
    <property type="term" value="F:metallopeptidase activity"/>
    <property type="evidence" value="ECO:0007669"/>
    <property type="project" value="UniProtKB-KW"/>
</dbReference>
<accession>A0ABV8J4F7</accession>
<keyword evidence="7" id="KW-1133">Transmembrane helix</keyword>
<keyword evidence="3" id="KW-0479">Metal-binding</keyword>
<evidence type="ECO:0000256" key="5">
    <source>
        <dbReference type="ARBA" id="ARBA00022833"/>
    </source>
</evidence>
<feature type="transmembrane region" description="Helical" evidence="7">
    <location>
        <begin position="536"/>
        <end position="561"/>
    </location>
</feature>
<feature type="transmembrane region" description="Helical" evidence="7">
    <location>
        <begin position="217"/>
        <end position="236"/>
    </location>
</feature>
<keyword evidence="2" id="KW-0645">Protease</keyword>
<dbReference type="EMBL" id="JBHSBL010000023">
    <property type="protein sequence ID" value="MFC4069897.1"/>
    <property type="molecule type" value="Genomic_DNA"/>
</dbReference>
<gene>
    <name evidence="9" type="ORF">ACFO0C_33650</name>
</gene>
<evidence type="ECO:0000256" key="4">
    <source>
        <dbReference type="ARBA" id="ARBA00022801"/>
    </source>
</evidence>
<dbReference type="InterPro" id="IPR001915">
    <property type="entry name" value="Peptidase_M48"/>
</dbReference>
<comment type="cofactor">
    <cofactor evidence="1">
        <name>Zn(2+)</name>
        <dbReference type="ChEBI" id="CHEBI:29105"/>
    </cofactor>
</comment>
<reference evidence="10" key="1">
    <citation type="journal article" date="2019" name="Int. J. Syst. Evol. Microbiol.">
        <title>The Global Catalogue of Microorganisms (GCM) 10K type strain sequencing project: providing services to taxonomists for standard genome sequencing and annotation.</title>
        <authorList>
            <consortium name="The Broad Institute Genomics Platform"/>
            <consortium name="The Broad Institute Genome Sequencing Center for Infectious Disease"/>
            <person name="Wu L."/>
            <person name="Ma J."/>
        </authorList>
    </citation>
    <scope>NUCLEOTIDE SEQUENCE [LARGE SCALE GENOMIC DNA]</scope>
    <source>
        <strain evidence="10">TBRC 5832</strain>
    </source>
</reference>
<feature type="transmembrane region" description="Helical" evidence="7">
    <location>
        <begin position="573"/>
        <end position="592"/>
    </location>
</feature>
<evidence type="ECO:0000313" key="10">
    <source>
        <dbReference type="Proteomes" id="UP001595867"/>
    </source>
</evidence>
<feature type="transmembrane region" description="Helical" evidence="7">
    <location>
        <begin position="735"/>
        <end position="759"/>
    </location>
</feature>
<name>A0ABV8J4F7_9ACTN</name>
<feature type="transmembrane region" description="Helical" evidence="7">
    <location>
        <begin position="242"/>
        <end position="262"/>
    </location>
</feature>
<dbReference type="Pfam" id="PF01435">
    <property type="entry name" value="Peptidase_M48"/>
    <property type="match status" value="1"/>
</dbReference>
<keyword evidence="10" id="KW-1185">Reference proteome</keyword>
<protein>
    <submittedName>
        <fullName evidence="9">M48 family metalloprotease</fullName>
        <ecNumber evidence="9">3.4.24.-</ecNumber>
    </submittedName>
</protein>
<feature type="transmembrane region" description="Helical" evidence="7">
    <location>
        <begin position="644"/>
        <end position="666"/>
    </location>
</feature>
<evidence type="ECO:0000313" key="9">
    <source>
        <dbReference type="EMBL" id="MFC4069897.1"/>
    </source>
</evidence>
<keyword evidence="6 9" id="KW-0482">Metalloprotease</keyword>
<keyword evidence="7" id="KW-0472">Membrane</keyword>
<evidence type="ECO:0000256" key="2">
    <source>
        <dbReference type="ARBA" id="ARBA00022670"/>
    </source>
</evidence>
<keyword evidence="5" id="KW-0862">Zinc</keyword>
<dbReference type="Proteomes" id="UP001595867">
    <property type="component" value="Unassembled WGS sequence"/>
</dbReference>
<feature type="transmembrane region" description="Helical" evidence="7">
    <location>
        <begin position="367"/>
        <end position="385"/>
    </location>
</feature>
<evidence type="ECO:0000256" key="7">
    <source>
        <dbReference type="SAM" id="Phobius"/>
    </source>
</evidence>
<dbReference type="EC" id="3.4.24.-" evidence="9"/>
<feature type="transmembrane region" description="Helical" evidence="7">
    <location>
        <begin position="98"/>
        <end position="117"/>
    </location>
</feature>
<comment type="caution">
    <text evidence="9">The sequence shown here is derived from an EMBL/GenBank/DDBJ whole genome shotgun (WGS) entry which is preliminary data.</text>
</comment>
<feature type="domain" description="Peptidase M48" evidence="8">
    <location>
        <begin position="170"/>
        <end position="310"/>
    </location>
</feature>
<feature type="transmembrane region" description="Helical" evidence="7">
    <location>
        <begin position="686"/>
        <end position="714"/>
    </location>
</feature>
<evidence type="ECO:0000259" key="8">
    <source>
        <dbReference type="Pfam" id="PF01435"/>
    </source>
</evidence>
<feature type="transmembrane region" description="Helical" evidence="7">
    <location>
        <begin position="612"/>
        <end position="637"/>
    </location>
</feature>
<organism evidence="9 10">
    <name type="scientific">Actinoplanes subglobosus</name>
    <dbReference type="NCBI Taxonomy" id="1547892"/>
    <lineage>
        <taxon>Bacteria</taxon>
        <taxon>Bacillati</taxon>
        <taxon>Actinomycetota</taxon>
        <taxon>Actinomycetes</taxon>
        <taxon>Micromonosporales</taxon>
        <taxon>Micromonosporaceae</taxon>
        <taxon>Actinoplanes</taxon>
    </lineage>
</organism>
<keyword evidence="4 9" id="KW-0378">Hydrolase</keyword>